<evidence type="ECO:0000256" key="1">
    <source>
        <dbReference type="ARBA" id="ARBA00000707"/>
    </source>
</evidence>
<evidence type="ECO:0000313" key="12">
    <source>
        <dbReference type="EMBL" id="VDN51228.1"/>
    </source>
</evidence>
<dbReference type="PROSITE" id="PS00972">
    <property type="entry name" value="USP_1"/>
    <property type="match status" value="1"/>
</dbReference>
<dbReference type="PANTHER" id="PTHR21646">
    <property type="entry name" value="UBIQUITIN CARBOXYL-TERMINAL HYDROLASE"/>
    <property type="match status" value="1"/>
</dbReference>
<protein>
    <recommendedName>
        <fullName evidence="10">Ubiquitin carboxyl-terminal hydrolase</fullName>
        <ecNumber evidence="10">3.4.19.12</ecNumber>
    </recommendedName>
</protein>
<dbReference type="InterPro" id="IPR001394">
    <property type="entry name" value="Peptidase_C19_UCH"/>
</dbReference>
<dbReference type="PROSITE" id="PS50235">
    <property type="entry name" value="USP_3"/>
    <property type="match status" value="1"/>
</dbReference>
<evidence type="ECO:0000256" key="4">
    <source>
        <dbReference type="ARBA" id="ARBA00022786"/>
    </source>
</evidence>
<keyword evidence="7" id="KW-0805">Transcription regulation</keyword>
<comment type="catalytic activity">
    <reaction evidence="1 10">
        <text>Thiol-dependent hydrolysis of ester, thioester, amide, peptide and isopeptide bonds formed by the C-terminal Gly of ubiquitin (a 76-residue protein attached to proteins as an intracellular targeting signal).</text>
        <dbReference type="EC" id="3.4.19.12"/>
    </reaction>
</comment>
<dbReference type="EC" id="3.4.19.12" evidence="10"/>
<dbReference type="PROSITE" id="PS00973">
    <property type="entry name" value="USP_2"/>
    <property type="match status" value="1"/>
</dbReference>
<evidence type="ECO:0000313" key="13">
    <source>
        <dbReference type="Proteomes" id="UP000274756"/>
    </source>
</evidence>
<evidence type="ECO:0000259" key="11">
    <source>
        <dbReference type="PROSITE" id="PS50235"/>
    </source>
</evidence>
<evidence type="ECO:0000256" key="3">
    <source>
        <dbReference type="ARBA" id="ARBA00022670"/>
    </source>
</evidence>
<dbReference type="InterPro" id="IPR038765">
    <property type="entry name" value="Papain-like_cys_pep_sf"/>
</dbReference>
<dbReference type="InterPro" id="IPR028889">
    <property type="entry name" value="USP"/>
</dbReference>
<dbReference type="OrthoDB" id="47475at2759"/>
<sequence length="463" mass="53091">MFFNFISNFSYCFRYNFQLVKAKYVTCTECSDGRRLVIGLSVCCGCPKFACLKHIRCHMTQKNHYFCNAIIYDVKLERLRRERKNASLRVLGLCAEYRLRPNNTFVHLFFSRHSKVIKLKRKSNNGLRGLVNLGNTCFMNSVLQALLHAPYLRPYFLSDLHRCNKSLGNCLMCELLTIFQAFYGGSIMPYRPNRFLYLMWRFVGKFAQYRQQDAHEFFIALLGVLCPSGQPKPGSENCECIVERLFKGTLQSDLSCPACGAVSTKCEVLSDIAVDVGKEVFPSSSTSTDSIEITLEECLRRYVQPEHLASVKCSHCTAQGGLTKQLTFKKLPNIACIHLKRFEPTKKMSTKISFPQFIDMTPFTTHHRQGFVEHINSVYGPISSLNYSTTSMEALIRTRNKYELFAVINHVGTMDSGHYTCFVRHANQWYLCDDDKISPASIQYVLKSEGYILFYAKSLLDFI</sequence>
<reference evidence="12 13" key="1">
    <citation type="submission" date="2018-11" db="EMBL/GenBank/DDBJ databases">
        <authorList>
            <consortium name="Pathogen Informatics"/>
        </authorList>
    </citation>
    <scope>NUCLEOTIDE SEQUENCE [LARGE SCALE GENOMIC DNA]</scope>
</reference>
<gene>
    <name evidence="12" type="ORF">DME_LOCUS1201</name>
</gene>
<name>A0A3P7PQ29_DRAME</name>
<comment type="subcellular location">
    <subcellularLocation>
        <location evidence="2">Nucleus</location>
    </subcellularLocation>
</comment>
<dbReference type="SUPFAM" id="SSF54001">
    <property type="entry name" value="Cysteine proteinases"/>
    <property type="match status" value="1"/>
</dbReference>
<dbReference type="GO" id="GO:0016579">
    <property type="term" value="P:protein deubiquitination"/>
    <property type="evidence" value="ECO:0007669"/>
    <property type="project" value="InterPro"/>
</dbReference>
<dbReference type="GO" id="GO:0005634">
    <property type="term" value="C:nucleus"/>
    <property type="evidence" value="ECO:0007669"/>
    <property type="project" value="UniProtKB-SubCell"/>
</dbReference>
<dbReference type="InterPro" id="IPR050185">
    <property type="entry name" value="Ub_carboxyl-term_hydrolase"/>
</dbReference>
<comment type="similarity">
    <text evidence="10">Belongs to the peptidase C19 family.</text>
</comment>
<dbReference type="Gene3D" id="3.90.70.10">
    <property type="entry name" value="Cysteine proteinases"/>
    <property type="match status" value="1"/>
</dbReference>
<evidence type="ECO:0000256" key="10">
    <source>
        <dbReference type="RuleBase" id="RU366025"/>
    </source>
</evidence>
<accession>A0A3P7PQ29</accession>
<evidence type="ECO:0000256" key="6">
    <source>
        <dbReference type="ARBA" id="ARBA00022807"/>
    </source>
</evidence>
<keyword evidence="5 10" id="KW-0378">Hydrolase</keyword>
<keyword evidence="13" id="KW-1185">Reference proteome</keyword>
<feature type="domain" description="USP" evidence="11">
    <location>
        <begin position="128"/>
        <end position="458"/>
    </location>
</feature>
<evidence type="ECO:0000256" key="2">
    <source>
        <dbReference type="ARBA" id="ARBA00004123"/>
    </source>
</evidence>
<keyword evidence="9" id="KW-0539">Nucleus</keyword>
<dbReference type="EMBL" id="UYYG01000015">
    <property type="protein sequence ID" value="VDN51228.1"/>
    <property type="molecule type" value="Genomic_DNA"/>
</dbReference>
<dbReference type="AlphaFoldDB" id="A0A3P7PQ29"/>
<dbReference type="InterPro" id="IPR018200">
    <property type="entry name" value="USP_CS"/>
</dbReference>
<evidence type="ECO:0000256" key="8">
    <source>
        <dbReference type="ARBA" id="ARBA00023163"/>
    </source>
</evidence>
<dbReference type="Pfam" id="PF00443">
    <property type="entry name" value="UCH"/>
    <property type="match status" value="1"/>
</dbReference>
<evidence type="ECO:0000256" key="5">
    <source>
        <dbReference type="ARBA" id="ARBA00022801"/>
    </source>
</evidence>
<proteinExistence type="inferred from homology"/>
<organism evidence="12 13">
    <name type="scientific">Dracunculus medinensis</name>
    <name type="common">Guinea worm</name>
    <dbReference type="NCBI Taxonomy" id="318479"/>
    <lineage>
        <taxon>Eukaryota</taxon>
        <taxon>Metazoa</taxon>
        <taxon>Ecdysozoa</taxon>
        <taxon>Nematoda</taxon>
        <taxon>Chromadorea</taxon>
        <taxon>Rhabditida</taxon>
        <taxon>Spirurina</taxon>
        <taxon>Dracunculoidea</taxon>
        <taxon>Dracunculidae</taxon>
        <taxon>Dracunculus</taxon>
    </lineage>
</organism>
<dbReference type="GO" id="GO:0004843">
    <property type="term" value="F:cysteine-type deubiquitinase activity"/>
    <property type="evidence" value="ECO:0007669"/>
    <property type="project" value="UniProtKB-UniRule"/>
</dbReference>
<dbReference type="Proteomes" id="UP000274756">
    <property type="component" value="Unassembled WGS sequence"/>
</dbReference>
<keyword evidence="6 10" id="KW-0788">Thiol protease</keyword>
<evidence type="ECO:0000256" key="9">
    <source>
        <dbReference type="ARBA" id="ARBA00023242"/>
    </source>
</evidence>
<dbReference type="STRING" id="318479.A0A3P7PQ29"/>
<keyword evidence="8" id="KW-0804">Transcription</keyword>
<evidence type="ECO:0000256" key="7">
    <source>
        <dbReference type="ARBA" id="ARBA00023015"/>
    </source>
</evidence>
<dbReference type="GO" id="GO:0006508">
    <property type="term" value="P:proteolysis"/>
    <property type="evidence" value="ECO:0007669"/>
    <property type="project" value="UniProtKB-KW"/>
</dbReference>
<keyword evidence="3 10" id="KW-0645">Protease</keyword>
<keyword evidence="4 10" id="KW-0833">Ubl conjugation pathway</keyword>
<dbReference type="PANTHER" id="PTHR21646:SF33">
    <property type="entry name" value="UBIQUITIN CARBOXYL-TERMINAL HYDROLASE 22"/>
    <property type="match status" value="1"/>
</dbReference>